<organism evidence="4 5">
    <name type="scientific">Angiostrongylus cantonensis</name>
    <name type="common">Rat lungworm</name>
    <dbReference type="NCBI Taxonomy" id="6313"/>
    <lineage>
        <taxon>Eukaryota</taxon>
        <taxon>Metazoa</taxon>
        <taxon>Ecdysozoa</taxon>
        <taxon>Nematoda</taxon>
        <taxon>Chromadorea</taxon>
        <taxon>Rhabditida</taxon>
        <taxon>Rhabditina</taxon>
        <taxon>Rhabditomorpha</taxon>
        <taxon>Strongyloidea</taxon>
        <taxon>Metastrongylidae</taxon>
        <taxon>Angiostrongylus</taxon>
    </lineage>
</organism>
<dbReference type="Pfam" id="PF10192">
    <property type="entry name" value="GPR180-TMEM145_TM"/>
    <property type="match status" value="1"/>
</dbReference>
<evidence type="ECO:0000313" key="4">
    <source>
        <dbReference type="Proteomes" id="UP000035642"/>
    </source>
</evidence>
<accession>A0A0K0DQY7</accession>
<keyword evidence="2" id="KW-1133">Transmembrane helix</keyword>
<dbReference type="WBParaSite" id="ACAC_0001417601-mRNA-1">
    <property type="protein sequence ID" value="ACAC_0001417601-mRNA-1"/>
    <property type="gene ID" value="ACAC_0001417601"/>
</dbReference>
<feature type="transmembrane region" description="Helical" evidence="2">
    <location>
        <begin position="297"/>
        <end position="318"/>
    </location>
</feature>
<feature type="transmembrane region" description="Helical" evidence="2">
    <location>
        <begin position="156"/>
        <end position="180"/>
    </location>
</feature>
<dbReference type="AlphaFoldDB" id="A0A0K0DQY7"/>
<keyword evidence="4" id="KW-1185">Reference proteome</keyword>
<dbReference type="STRING" id="6313.A0A0K0DQY7"/>
<dbReference type="PANTHER" id="PTHR23252:SF43">
    <property type="entry name" value="INTIMAL THICKNESS RELATED RECEPTOR IRP DOMAIN-CONTAINING PROTEIN"/>
    <property type="match status" value="1"/>
</dbReference>
<feature type="transmembrane region" description="Helical" evidence="2">
    <location>
        <begin position="124"/>
        <end position="150"/>
    </location>
</feature>
<feature type="region of interest" description="Disordered" evidence="1">
    <location>
        <begin position="355"/>
        <end position="374"/>
    </location>
</feature>
<feature type="transmembrane region" description="Helical" evidence="2">
    <location>
        <begin position="201"/>
        <end position="220"/>
    </location>
</feature>
<dbReference type="InterPro" id="IPR019336">
    <property type="entry name" value="GPR180/TMEM145_TM"/>
</dbReference>
<dbReference type="GO" id="GO:0007186">
    <property type="term" value="P:G protein-coupled receptor signaling pathway"/>
    <property type="evidence" value="ECO:0007669"/>
    <property type="project" value="InterPro"/>
</dbReference>
<keyword evidence="2" id="KW-0812">Transmembrane</keyword>
<name>A0A0K0DQY7_ANGCA</name>
<feature type="transmembrane region" description="Helical" evidence="2">
    <location>
        <begin position="262"/>
        <end position="285"/>
    </location>
</feature>
<keyword evidence="2" id="KW-0472">Membrane</keyword>
<proteinExistence type="predicted"/>
<feature type="domain" description="GPR180/TMEM145 transmembrane" evidence="3">
    <location>
        <begin position="98"/>
        <end position="313"/>
    </location>
</feature>
<evidence type="ECO:0000313" key="5">
    <source>
        <dbReference type="WBParaSite" id="ACAC_0001417601-mRNA-1"/>
    </source>
</evidence>
<dbReference type="Proteomes" id="UP000035642">
    <property type="component" value="Unassembled WGS sequence"/>
</dbReference>
<dbReference type="InterPro" id="IPR047831">
    <property type="entry name" value="GPR180/TMEM145"/>
</dbReference>
<dbReference type="GO" id="GO:0019236">
    <property type="term" value="P:response to pheromone"/>
    <property type="evidence" value="ECO:0007669"/>
    <property type="project" value="InterPro"/>
</dbReference>
<reference evidence="5" key="2">
    <citation type="submission" date="2017-02" db="UniProtKB">
        <authorList>
            <consortium name="WormBaseParasite"/>
        </authorList>
    </citation>
    <scope>IDENTIFICATION</scope>
</reference>
<evidence type="ECO:0000259" key="3">
    <source>
        <dbReference type="Pfam" id="PF10192"/>
    </source>
</evidence>
<feature type="transmembrane region" description="Helical" evidence="2">
    <location>
        <begin position="93"/>
        <end position="112"/>
    </location>
</feature>
<feature type="transmembrane region" description="Helical" evidence="2">
    <location>
        <begin position="232"/>
        <end position="250"/>
    </location>
</feature>
<evidence type="ECO:0000256" key="2">
    <source>
        <dbReference type="SAM" id="Phobius"/>
    </source>
</evidence>
<sequence length="374" mass="43231">LITADGFCFYHYTYLFSFWFVIFRKTTSRQLLRSCRYIVLVACKLDNSCNWTQSKSDVLVEYDIWLTNGRPGSPAANPLTWQFSFDEQNTLEIYMITLFIYLVLSGIMARGLQLTKRSTPPVRLRFLNLVITMKTAGIALQSLNIFVFAFDGQGLFFARVIGEILRIVSIELLWLLLLLLSRGWGLYPWGAEPSRTCIISWAILAGANIILFLCNFMFVYDILHDVNVFTSWPGFGQLVIRIFLTLWFLVEIRRLITRSERATFVAHIGAGFLVWFIYLPGLGVVTSFISQLWRFKIILGITTFANCIAIACLVHLFWPTSSYRKFFHDELNQHRRMDRAESHDMHDLEMLLFQSDNSDSDSPEVNVDNALRSI</sequence>
<dbReference type="PANTHER" id="PTHR23252">
    <property type="entry name" value="INTIMAL THICKNESS RECEPTOR-RELATED"/>
    <property type="match status" value="1"/>
</dbReference>
<evidence type="ECO:0000256" key="1">
    <source>
        <dbReference type="SAM" id="MobiDB-lite"/>
    </source>
</evidence>
<protein>
    <submittedName>
        <fullName evidence="5">GpcrRhopsn4 domain-containing protein</fullName>
    </submittedName>
</protein>
<reference evidence="4" key="1">
    <citation type="submission" date="2012-09" db="EMBL/GenBank/DDBJ databases">
        <authorList>
            <person name="Martin A.A."/>
        </authorList>
    </citation>
    <scope>NUCLEOTIDE SEQUENCE</scope>
</reference>